<evidence type="ECO:0000313" key="2">
    <source>
        <dbReference type="Proteomes" id="UP001209878"/>
    </source>
</evidence>
<dbReference type="AlphaFoldDB" id="A0AAD9UIB9"/>
<accession>A0AAD9UIB9</accession>
<sequence>MAFTMLWEWIRTRPICTLLIHSAITASIHVVRIRIQHFLLPVISVILNKDKCYYVATIQLDCTCTFILKSTIPYNVILMYNVSISC</sequence>
<protein>
    <submittedName>
        <fullName evidence="1">Uncharacterized protein</fullName>
    </submittedName>
</protein>
<proteinExistence type="predicted"/>
<dbReference type="Proteomes" id="UP001209878">
    <property type="component" value="Unassembled WGS sequence"/>
</dbReference>
<reference evidence="1" key="1">
    <citation type="journal article" date="2023" name="Mol. Biol. Evol.">
        <title>Third-Generation Sequencing Reveals the Adaptive Role of the Epigenome in Three Deep-Sea Polychaetes.</title>
        <authorList>
            <person name="Perez M."/>
            <person name="Aroh O."/>
            <person name="Sun Y."/>
            <person name="Lan Y."/>
            <person name="Juniper S.K."/>
            <person name="Young C.R."/>
            <person name="Angers B."/>
            <person name="Qian P.Y."/>
        </authorList>
    </citation>
    <scope>NUCLEOTIDE SEQUENCE</scope>
    <source>
        <strain evidence="1">R07B-5</strain>
    </source>
</reference>
<comment type="caution">
    <text evidence="1">The sequence shown here is derived from an EMBL/GenBank/DDBJ whole genome shotgun (WGS) entry which is preliminary data.</text>
</comment>
<name>A0AAD9UIB9_RIDPI</name>
<evidence type="ECO:0000313" key="1">
    <source>
        <dbReference type="EMBL" id="KAK2190628.1"/>
    </source>
</evidence>
<gene>
    <name evidence="1" type="ORF">NP493_74g05054</name>
</gene>
<dbReference type="EMBL" id="JAODUO010000074">
    <property type="protein sequence ID" value="KAK2190628.1"/>
    <property type="molecule type" value="Genomic_DNA"/>
</dbReference>
<keyword evidence="2" id="KW-1185">Reference proteome</keyword>
<organism evidence="1 2">
    <name type="scientific">Ridgeia piscesae</name>
    <name type="common">Tubeworm</name>
    <dbReference type="NCBI Taxonomy" id="27915"/>
    <lineage>
        <taxon>Eukaryota</taxon>
        <taxon>Metazoa</taxon>
        <taxon>Spiralia</taxon>
        <taxon>Lophotrochozoa</taxon>
        <taxon>Annelida</taxon>
        <taxon>Polychaeta</taxon>
        <taxon>Sedentaria</taxon>
        <taxon>Canalipalpata</taxon>
        <taxon>Sabellida</taxon>
        <taxon>Siboglinidae</taxon>
        <taxon>Ridgeia</taxon>
    </lineage>
</organism>